<feature type="domain" description="DUF4166" evidence="1">
    <location>
        <begin position="17"/>
        <end position="173"/>
    </location>
</feature>
<dbReference type="Pfam" id="PF13761">
    <property type="entry name" value="DUF4166"/>
    <property type="match status" value="1"/>
</dbReference>
<evidence type="ECO:0000313" key="2">
    <source>
        <dbReference type="EMBL" id="MCB5198376.1"/>
    </source>
</evidence>
<keyword evidence="3" id="KW-1185">Reference proteome</keyword>
<proteinExistence type="predicted"/>
<organism evidence="2 3">
    <name type="scientific">Loktanella gaetbuli</name>
    <dbReference type="NCBI Taxonomy" id="2881335"/>
    <lineage>
        <taxon>Bacteria</taxon>
        <taxon>Pseudomonadati</taxon>
        <taxon>Pseudomonadota</taxon>
        <taxon>Alphaproteobacteria</taxon>
        <taxon>Rhodobacterales</taxon>
        <taxon>Roseobacteraceae</taxon>
        <taxon>Loktanella</taxon>
    </lineage>
</organism>
<dbReference type="RefSeq" id="WP_226747331.1">
    <property type="nucleotide sequence ID" value="NZ_JAJATZ010000002.1"/>
</dbReference>
<protein>
    <submittedName>
        <fullName evidence="2">DUF4166 domain-containing protein</fullName>
    </submittedName>
</protein>
<evidence type="ECO:0000313" key="3">
    <source>
        <dbReference type="Proteomes" id="UP001138961"/>
    </source>
</evidence>
<gene>
    <name evidence="2" type="ORF">LGQ03_03910</name>
</gene>
<sequence>MTTPIFKRVLDDDFAKLPSEIQRTHLTTEISRWQGRSAIDRGPGIWPRLLCALFRFPPAQDDIAVTVTKTVTPKGETWVRQFGRHRFQSHLSVRDGVMHERFGPFTFAIGLTVADGALHYPVQAGRLGPIPLPRWLLPISVAREYVVGGLFHFDVALRAPITRRAMVRYRGHLRQA</sequence>
<reference evidence="2" key="1">
    <citation type="submission" date="2021-10" db="EMBL/GenBank/DDBJ databases">
        <title>Loktanella gaetbuli sp. nov., isolated from a tidal flat.</title>
        <authorList>
            <person name="Park S."/>
            <person name="Yoon J.-H."/>
        </authorList>
    </citation>
    <scope>NUCLEOTIDE SEQUENCE</scope>
    <source>
        <strain evidence="2">TSTF-M6</strain>
    </source>
</reference>
<dbReference type="Proteomes" id="UP001138961">
    <property type="component" value="Unassembled WGS sequence"/>
</dbReference>
<dbReference type="InterPro" id="IPR025311">
    <property type="entry name" value="DUF4166"/>
</dbReference>
<evidence type="ECO:0000259" key="1">
    <source>
        <dbReference type="Pfam" id="PF13761"/>
    </source>
</evidence>
<name>A0ABS8BS82_9RHOB</name>
<dbReference type="EMBL" id="JAJATZ010000002">
    <property type="protein sequence ID" value="MCB5198376.1"/>
    <property type="molecule type" value="Genomic_DNA"/>
</dbReference>
<accession>A0ABS8BS82</accession>
<comment type="caution">
    <text evidence="2">The sequence shown here is derived from an EMBL/GenBank/DDBJ whole genome shotgun (WGS) entry which is preliminary data.</text>
</comment>